<keyword evidence="2" id="KW-0812">Transmembrane</keyword>
<keyword evidence="2" id="KW-1133">Transmembrane helix</keyword>
<evidence type="ECO:0000313" key="3">
    <source>
        <dbReference type="EMBL" id="MBG6122942.1"/>
    </source>
</evidence>
<keyword evidence="4" id="KW-1185">Reference proteome</keyword>
<evidence type="ECO:0000256" key="2">
    <source>
        <dbReference type="SAM" id="Phobius"/>
    </source>
</evidence>
<keyword evidence="2" id="KW-0472">Membrane</keyword>
<dbReference type="Proteomes" id="UP000658613">
    <property type="component" value="Unassembled WGS sequence"/>
</dbReference>
<name>A0A931DYW2_9CORY</name>
<feature type="region of interest" description="Disordered" evidence="1">
    <location>
        <begin position="181"/>
        <end position="208"/>
    </location>
</feature>
<feature type="transmembrane region" description="Helical" evidence="2">
    <location>
        <begin position="227"/>
        <end position="248"/>
    </location>
</feature>
<feature type="transmembrane region" description="Helical" evidence="2">
    <location>
        <begin position="127"/>
        <end position="152"/>
    </location>
</feature>
<feature type="transmembrane region" description="Helical" evidence="2">
    <location>
        <begin position="93"/>
        <end position="115"/>
    </location>
</feature>
<dbReference type="RefSeq" id="WP_196825249.1">
    <property type="nucleotide sequence ID" value="NZ_CP046980.1"/>
</dbReference>
<comment type="caution">
    <text evidence="3">The sequence shown here is derived from an EMBL/GenBank/DDBJ whole genome shotgun (WGS) entry which is preliminary data.</text>
</comment>
<dbReference type="EMBL" id="JADOUE010000001">
    <property type="protein sequence ID" value="MBG6122942.1"/>
    <property type="molecule type" value="Genomic_DNA"/>
</dbReference>
<accession>A0A931DYW2</accession>
<organism evidence="3 4">
    <name type="scientific">Corynebacterium aquatimens</name>
    <dbReference type="NCBI Taxonomy" id="1190508"/>
    <lineage>
        <taxon>Bacteria</taxon>
        <taxon>Bacillati</taxon>
        <taxon>Actinomycetota</taxon>
        <taxon>Actinomycetes</taxon>
        <taxon>Mycobacteriales</taxon>
        <taxon>Corynebacteriaceae</taxon>
        <taxon>Corynebacterium</taxon>
    </lineage>
</organism>
<sequence length="263" mass="26859">MTNRVNRHEDARALDYDDASTSTAVEVDRRAAADDHSAQEATIGTDSPNVSDGNVSWGAIIAGVVTFLGIIILLGIGAGAMGLQGSSGTATGIFTVIGLIVAFLAAGYVSGALGVRAGLFHGFATWASSLIATLILVGWLGTSIVGGAFGVLGNVVGTAAETASNAATVTSEDAENAADAAQDRADEVTQEDIDNARDEARDRAEEARDNARDAYNEYAPQAAAGTWWTFAGLLLGAVLSTLAGAAGARSVINRKETSVVTRK</sequence>
<feature type="transmembrane region" description="Helical" evidence="2">
    <location>
        <begin position="57"/>
        <end position="81"/>
    </location>
</feature>
<gene>
    <name evidence="3" type="ORF">IW254_001911</name>
</gene>
<reference evidence="3" key="1">
    <citation type="submission" date="2020-11" db="EMBL/GenBank/DDBJ databases">
        <title>Sequencing the genomes of 1000 actinobacteria strains.</title>
        <authorList>
            <person name="Klenk H.-P."/>
        </authorList>
    </citation>
    <scope>NUCLEOTIDE SEQUENCE</scope>
    <source>
        <strain evidence="3">DSM 45632</strain>
    </source>
</reference>
<proteinExistence type="predicted"/>
<protein>
    <submittedName>
        <fullName evidence="3">Vacuolar-type H+-ATPase subunit H</fullName>
    </submittedName>
</protein>
<dbReference type="AlphaFoldDB" id="A0A931DYW2"/>
<evidence type="ECO:0000313" key="4">
    <source>
        <dbReference type="Proteomes" id="UP000658613"/>
    </source>
</evidence>
<evidence type="ECO:0000256" key="1">
    <source>
        <dbReference type="SAM" id="MobiDB-lite"/>
    </source>
</evidence>
<feature type="compositionally biased region" description="Basic and acidic residues" evidence="1">
    <location>
        <begin position="194"/>
        <end position="208"/>
    </location>
</feature>